<dbReference type="Pfam" id="PF23211">
    <property type="entry name" value="LRR_LRWD1"/>
    <property type="match status" value="1"/>
</dbReference>
<protein>
    <submittedName>
        <fullName evidence="13">Receptor-like protein EIX2</fullName>
    </submittedName>
</protein>
<evidence type="ECO:0000313" key="13">
    <source>
        <dbReference type="RefSeq" id="XP_039134067.1"/>
    </source>
</evidence>
<keyword evidence="6" id="KW-0677">Repeat</keyword>
<evidence type="ECO:0000259" key="11">
    <source>
        <dbReference type="Pfam" id="PF23211"/>
    </source>
</evidence>
<evidence type="ECO:0000256" key="4">
    <source>
        <dbReference type="ARBA" id="ARBA00022692"/>
    </source>
</evidence>
<feature type="domain" description="Leucine-rich repeat and WD repeat-containing protein 1 LRR" evidence="11">
    <location>
        <begin position="106"/>
        <end position="185"/>
    </location>
</feature>
<dbReference type="GeneID" id="120271454"/>
<dbReference type="PRINTS" id="PR00019">
    <property type="entry name" value="LEURICHRPT"/>
</dbReference>
<keyword evidence="3" id="KW-0433">Leucine-rich repeat</keyword>
<organism evidence="12 13">
    <name type="scientific">Dioscorea cayennensis subsp. rotundata</name>
    <name type="common">White Guinea yam</name>
    <name type="synonym">Dioscorea rotundata</name>
    <dbReference type="NCBI Taxonomy" id="55577"/>
    <lineage>
        <taxon>Eukaryota</taxon>
        <taxon>Viridiplantae</taxon>
        <taxon>Streptophyta</taxon>
        <taxon>Embryophyta</taxon>
        <taxon>Tracheophyta</taxon>
        <taxon>Spermatophyta</taxon>
        <taxon>Magnoliopsida</taxon>
        <taxon>Liliopsida</taxon>
        <taxon>Dioscoreales</taxon>
        <taxon>Dioscoreaceae</taxon>
        <taxon>Dioscorea</taxon>
    </lineage>
</organism>
<keyword evidence="9" id="KW-0325">Glycoprotein</keyword>
<dbReference type="InterPro" id="IPR001611">
    <property type="entry name" value="Leu-rich_rpt"/>
</dbReference>
<dbReference type="AlphaFoldDB" id="A0AB40C5D0"/>
<evidence type="ECO:0000256" key="10">
    <source>
        <dbReference type="SAM" id="Phobius"/>
    </source>
</evidence>
<dbReference type="InterPro" id="IPR056363">
    <property type="entry name" value="LRR_LRWD1_dom"/>
</dbReference>
<comment type="similarity">
    <text evidence="2">Belongs to the RLP family.</text>
</comment>
<dbReference type="RefSeq" id="XP_039134067.1">
    <property type="nucleotide sequence ID" value="XM_039278133.1"/>
</dbReference>
<accession>A0AB40C5D0</accession>
<comment type="subcellular location">
    <subcellularLocation>
        <location evidence="1">Membrane</location>
        <topology evidence="1">Single-pass type I membrane protein</topology>
    </subcellularLocation>
</comment>
<evidence type="ECO:0000256" key="1">
    <source>
        <dbReference type="ARBA" id="ARBA00004479"/>
    </source>
</evidence>
<keyword evidence="7 10" id="KW-1133">Transmembrane helix</keyword>
<evidence type="ECO:0000256" key="9">
    <source>
        <dbReference type="ARBA" id="ARBA00023180"/>
    </source>
</evidence>
<dbReference type="Gene3D" id="3.80.10.10">
    <property type="entry name" value="Ribonuclease Inhibitor"/>
    <property type="match status" value="1"/>
</dbReference>
<evidence type="ECO:0000256" key="7">
    <source>
        <dbReference type="ARBA" id="ARBA00022989"/>
    </source>
</evidence>
<keyword evidence="4 10" id="KW-0812">Transmembrane</keyword>
<gene>
    <name evidence="13" type="primary">LOC120271454</name>
</gene>
<proteinExistence type="inferred from homology"/>
<dbReference type="InterPro" id="IPR046956">
    <property type="entry name" value="RLP23-like"/>
</dbReference>
<evidence type="ECO:0000256" key="6">
    <source>
        <dbReference type="ARBA" id="ARBA00022737"/>
    </source>
</evidence>
<dbReference type="Proteomes" id="UP001515500">
    <property type="component" value="Chromosome 11"/>
</dbReference>
<dbReference type="PANTHER" id="PTHR48063">
    <property type="entry name" value="LRR RECEPTOR-LIKE KINASE"/>
    <property type="match status" value="1"/>
</dbReference>
<evidence type="ECO:0000256" key="3">
    <source>
        <dbReference type="ARBA" id="ARBA00022614"/>
    </source>
</evidence>
<dbReference type="Pfam" id="PF00560">
    <property type="entry name" value="LRR_1"/>
    <property type="match status" value="2"/>
</dbReference>
<dbReference type="SUPFAM" id="SSF52047">
    <property type="entry name" value="RNI-like"/>
    <property type="match status" value="1"/>
</dbReference>
<reference evidence="13" key="1">
    <citation type="submission" date="2025-08" db="UniProtKB">
        <authorList>
            <consortium name="RefSeq"/>
        </authorList>
    </citation>
    <scope>IDENTIFICATION</scope>
</reference>
<keyword evidence="12" id="KW-1185">Reference proteome</keyword>
<evidence type="ECO:0000256" key="8">
    <source>
        <dbReference type="ARBA" id="ARBA00023136"/>
    </source>
</evidence>
<feature type="transmembrane region" description="Helical" evidence="10">
    <location>
        <begin position="221"/>
        <end position="242"/>
    </location>
</feature>
<dbReference type="FunFam" id="3.80.10.10:FF:000111">
    <property type="entry name" value="LRR receptor-like serine/threonine-protein kinase ERECTA"/>
    <property type="match status" value="1"/>
</dbReference>
<dbReference type="GO" id="GO:0016020">
    <property type="term" value="C:membrane"/>
    <property type="evidence" value="ECO:0007669"/>
    <property type="project" value="UniProtKB-SubCell"/>
</dbReference>
<evidence type="ECO:0000256" key="5">
    <source>
        <dbReference type="ARBA" id="ARBA00022729"/>
    </source>
</evidence>
<sequence length="283" mass="31898">MLKSNAFVNHIPQELSQLQYLQILDLSSNNLSGPIPKSLSNLTAMQMLPDTIGWIHMVIANKETMLLSFRGRDDEYNQRNIAFLNYIDLSNNELSGNIPEELASLYGLQSLNLSGNTLQGEIPNKLGRMKQLQSLDLSRNELSGSIPATLSNLTFLEHFNVSYNNLSGRIPSGNQFNTFNDSSIYIGNHLCGYPLSDNCTKDGGIINEELSAGKDEDDGMLWMYIGSLSGFAVGFWTIWGVLIFKKKWRHAYFHCVDNTYNKIYIYIAVSFARMSIKMMSINH</sequence>
<name>A0AB40C5D0_DIOCR</name>
<dbReference type="InterPro" id="IPR032675">
    <property type="entry name" value="LRR_dom_sf"/>
</dbReference>
<evidence type="ECO:0000256" key="2">
    <source>
        <dbReference type="ARBA" id="ARBA00009592"/>
    </source>
</evidence>
<keyword evidence="8 10" id="KW-0472">Membrane</keyword>
<evidence type="ECO:0000313" key="12">
    <source>
        <dbReference type="Proteomes" id="UP001515500"/>
    </source>
</evidence>
<keyword evidence="5" id="KW-0732">Signal</keyword>